<feature type="transmembrane region" description="Helical" evidence="1">
    <location>
        <begin position="6"/>
        <end position="23"/>
    </location>
</feature>
<organism evidence="2 3">
    <name type="scientific">Neobacillus mesonae</name>
    <dbReference type="NCBI Taxonomy" id="1193713"/>
    <lineage>
        <taxon>Bacteria</taxon>
        <taxon>Bacillati</taxon>
        <taxon>Bacillota</taxon>
        <taxon>Bacilli</taxon>
        <taxon>Bacillales</taxon>
        <taxon>Bacillaceae</taxon>
        <taxon>Neobacillus</taxon>
    </lineage>
</organism>
<evidence type="ECO:0000313" key="3">
    <source>
        <dbReference type="Proteomes" id="UP000282892"/>
    </source>
</evidence>
<keyword evidence="1" id="KW-0472">Membrane</keyword>
<dbReference type="RefSeq" id="WP_127488824.1">
    <property type="nucleotide sequence ID" value="NZ_CP022572.1"/>
</dbReference>
<proteinExistence type="predicted"/>
<accession>A0A3Q9R1K4</accession>
<dbReference type="STRING" id="1193713.GCA_001636315_01765"/>
<keyword evidence="3" id="KW-1185">Reference proteome</keyword>
<dbReference type="Proteomes" id="UP000282892">
    <property type="component" value="Chromosome"/>
</dbReference>
<keyword evidence="1" id="KW-1133">Transmembrane helix</keyword>
<sequence length="77" mass="8736">MLGVAGVIAAAVIILILEVPYLIKKKLRRETWVFSFILLFAVGMGIAVSLQVYIPNPRNGLTTIYKPLYELLKKWME</sequence>
<evidence type="ECO:0000256" key="1">
    <source>
        <dbReference type="SAM" id="Phobius"/>
    </source>
</evidence>
<keyword evidence="1" id="KW-0812">Transmembrane</keyword>
<feature type="transmembrane region" description="Helical" evidence="1">
    <location>
        <begin position="32"/>
        <end position="54"/>
    </location>
</feature>
<protein>
    <submittedName>
        <fullName evidence="2">Uncharacterized protein</fullName>
    </submittedName>
</protein>
<dbReference type="EMBL" id="CP022572">
    <property type="protein sequence ID" value="AZU64116.1"/>
    <property type="molecule type" value="Genomic_DNA"/>
</dbReference>
<dbReference type="AlphaFoldDB" id="A0A3Q9R1K4"/>
<gene>
    <name evidence="2" type="ORF">CHR53_24335</name>
</gene>
<dbReference type="OrthoDB" id="2440830at2"/>
<name>A0A3Q9R1K4_9BACI</name>
<dbReference type="KEGG" id="nmk:CHR53_24335"/>
<evidence type="ECO:0000313" key="2">
    <source>
        <dbReference type="EMBL" id="AZU64116.1"/>
    </source>
</evidence>
<reference evidence="2 3" key="1">
    <citation type="submission" date="2017-07" db="EMBL/GenBank/DDBJ databases">
        <title>The complete genome sequence of Bacillus mesonae strain H20-5, an efficient strain improving plant abiotic stress resistance.</title>
        <authorList>
            <person name="Kim S.Y."/>
            <person name="Song H."/>
            <person name="Sang M.K."/>
            <person name="Weon H.-Y."/>
            <person name="Song J."/>
        </authorList>
    </citation>
    <scope>NUCLEOTIDE SEQUENCE [LARGE SCALE GENOMIC DNA]</scope>
    <source>
        <strain evidence="2 3">H20-5</strain>
    </source>
</reference>